<dbReference type="RefSeq" id="WP_123613192.1">
    <property type="nucleotide sequence ID" value="NZ_CAXHQF010000012.1"/>
</dbReference>
<protein>
    <submittedName>
        <fullName evidence="1">Uncharacterized protein</fullName>
    </submittedName>
</protein>
<proteinExistence type="predicted"/>
<gene>
    <name evidence="1" type="ORF">E7747_00520</name>
</gene>
<dbReference type="EMBL" id="CP039396">
    <property type="protein sequence ID" value="QCD40921.1"/>
    <property type="molecule type" value="Genomic_DNA"/>
</dbReference>
<dbReference type="AlphaFoldDB" id="A0A4P7VZD0"/>
<organism evidence="1 2">
    <name type="scientific">Duncaniella dubosii</name>
    <dbReference type="NCBI Taxonomy" id="2518971"/>
    <lineage>
        <taxon>Bacteria</taxon>
        <taxon>Pseudomonadati</taxon>
        <taxon>Bacteroidota</taxon>
        <taxon>Bacteroidia</taxon>
        <taxon>Bacteroidales</taxon>
        <taxon>Muribaculaceae</taxon>
        <taxon>Duncaniella</taxon>
    </lineage>
</organism>
<dbReference type="KEGG" id="ddb:E7747_00520"/>
<name>A0A4P7VZD0_9BACT</name>
<accession>A0A4P7VZD0</accession>
<sequence length="105" mass="11342">METKVSVRAHAVIFDKQVYRNCIVSYSPEDNTVVPHIIPFSTEVHSTTSYNGIIIFAPLGFTLPPDLDMPHAIAAPGGYTAFLNHLAEATPACGQSPHSVILLPL</sequence>
<evidence type="ECO:0000313" key="1">
    <source>
        <dbReference type="EMBL" id="QCD40921.1"/>
    </source>
</evidence>
<keyword evidence="2" id="KW-1185">Reference proteome</keyword>
<evidence type="ECO:0000313" key="2">
    <source>
        <dbReference type="Proteomes" id="UP000297149"/>
    </source>
</evidence>
<reference evidence="2" key="1">
    <citation type="submission" date="2019-02" db="EMBL/GenBank/DDBJ databases">
        <title>Isolation and identification of novel species under the genus Muribaculum.</title>
        <authorList>
            <person name="Miyake S."/>
            <person name="Ding Y."/>
            <person name="Low A."/>
            <person name="Soh M."/>
            <person name="Seedorf H."/>
        </authorList>
    </citation>
    <scope>NUCLEOTIDE SEQUENCE [LARGE SCALE GENOMIC DNA]</scope>
    <source>
        <strain evidence="2">H5</strain>
    </source>
</reference>
<dbReference type="Proteomes" id="UP000297149">
    <property type="component" value="Chromosome"/>
</dbReference>